<comment type="subcellular location">
    <subcellularLocation>
        <location evidence="1">Mitochondrion inner membrane</location>
        <topology evidence="1">Multi-pass membrane protein</topology>
    </subcellularLocation>
</comment>
<dbReference type="NCBIfam" id="TIGR01131">
    <property type="entry name" value="ATP_synt_6_or_A"/>
    <property type="match status" value="1"/>
</dbReference>
<organism evidence="15 16">
    <name type="scientific">Pichia kudriavzevii</name>
    <name type="common">Yeast</name>
    <name type="synonym">Issatchenkia orientalis</name>
    <dbReference type="NCBI Taxonomy" id="4909"/>
    <lineage>
        <taxon>Eukaryota</taxon>
        <taxon>Fungi</taxon>
        <taxon>Dikarya</taxon>
        <taxon>Ascomycota</taxon>
        <taxon>Saccharomycotina</taxon>
        <taxon>Pichiomycetes</taxon>
        <taxon>Pichiales</taxon>
        <taxon>Pichiaceae</taxon>
        <taxon>Pichia</taxon>
    </lineage>
</organism>
<keyword evidence="5" id="KW-0138">CF(0)</keyword>
<dbReference type="SUPFAM" id="SSF81336">
    <property type="entry name" value="F1F0 ATP synthase subunit A"/>
    <property type="match status" value="1"/>
</dbReference>
<evidence type="ECO:0000313" key="16">
    <source>
        <dbReference type="Proteomes" id="UP000029867"/>
    </source>
</evidence>
<evidence type="ECO:0000256" key="10">
    <source>
        <dbReference type="ARBA" id="ARBA00023136"/>
    </source>
</evidence>
<evidence type="ECO:0000256" key="1">
    <source>
        <dbReference type="ARBA" id="ARBA00004448"/>
    </source>
</evidence>
<feature type="transmembrane region" description="Helical" evidence="13">
    <location>
        <begin position="21"/>
        <end position="46"/>
    </location>
</feature>
<feature type="transmembrane region" description="Helical" evidence="13">
    <location>
        <begin position="156"/>
        <end position="189"/>
    </location>
</feature>
<sequence>MHFLGMNGMPRRIPDYPDAFAGFNAICSFGAVLSIISLLFFGYVIYDQLINGLANKIYSTNSLLKDPDFFESNNTFNSNEVKSESIEFLLNYPPILFVPVGTPLALVPLLVLIELLSYSARAISLGLRLAANTLSGHLLMSILGNLVKTFMGISKITFIIGLLPIAGIFAIVILEFAISCIQAYVFAILTSSYLKDSLFLH</sequence>
<comment type="similarity">
    <text evidence="2">Belongs to the ATPase A chain family.</text>
</comment>
<dbReference type="PROSITE" id="PS00449">
    <property type="entry name" value="ATPASE_A"/>
    <property type="match status" value="1"/>
</dbReference>
<evidence type="ECO:0000256" key="9">
    <source>
        <dbReference type="ARBA" id="ARBA00023065"/>
    </source>
</evidence>
<dbReference type="InterPro" id="IPR000568">
    <property type="entry name" value="ATP_synth_F0_asu"/>
</dbReference>
<dbReference type="PRINTS" id="PR00123">
    <property type="entry name" value="ATPASEA"/>
</dbReference>
<dbReference type="eggNOG" id="KOG4665">
    <property type="taxonomic scope" value="Eukaryota"/>
</dbReference>
<evidence type="ECO:0000256" key="3">
    <source>
        <dbReference type="ARBA" id="ARBA00021312"/>
    </source>
</evidence>
<evidence type="ECO:0000259" key="14">
    <source>
        <dbReference type="PROSITE" id="PS50855"/>
    </source>
</evidence>
<feature type="domain" description="Cytochrome oxidase subunit I profile" evidence="14">
    <location>
        <begin position="1"/>
        <end position="52"/>
    </location>
</feature>
<keyword evidence="11" id="KW-0066">ATP synthesis</keyword>
<dbReference type="AlphaFoldDB" id="A0A099NXS7"/>
<dbReference type="GO" id="GO:0005743">
    <property type="term" value="C:mitochondrial inner membrane"/>
    <property type="evidence" value="ECO:0007669"/>
    <property type="project" value="UniProtKB-SubCell"/>
</dbReference>
<dbReference type="Proteomes" id="UP000029867">
    <property type="component" value="Unassembled WGS sequence"/>
</dbReference>
<evidence type="ECO:0000256" key="12">
    <source>
        <dbReference type="ARBA" id="ARBA00032954"/>
    </source>
</evidence>
<feature type="transmembrane region" description="Helical" evidence="13">
    <location>
        <begin position="95"/>
        <end position="113"/>
    </location>
</feature>
<evidence type="ECO:0000256" key="5">
    <source>
        <dbReference type="ARBA" id="ARBA00022547"/>
    </source>
</evidence>
<evidence type="ECO:0000256" key="7">
    <source>
        <dbReference type="ARBA" id="ARBA00022781"/>
    </source>
</evidence>
<feature type="transmembrane region" description="Helical" evidence="13">
    <location>
        <begin position="125"/>
        <end position="144"/>
    </location>
</feature>
<dbReference type="HOGENOM" id="CLU_1360583_0_0_1"/>
<dbReference type="eggNOG" id="KOG4769">
    <property type="taxonomic scope" value="Eukaryota"/>
</dbReference>
<dbReference type="InterPro" id="IPR035908">
    <property type="entry name" value="F0_ATP_A_sf"/>
</dbReference>
<gene>
    <name evidence="15" type="ORF">JL09_g4155</name>
</gene>
<dbReference type="Gene3D" id="1.20.120.220">
    <property type="entry name" value="ATP synthase, F0 complex, subunit A"/>
    <property type="match status" value="1"/>
</dbReference>
<keyword evidence="8 13" id="KW-1133">Transmembrane helix</keyword>
<dbReference type="CDD" id="cd00310">
    <property type="entry name" value="ATP-synt_Fo_a_6"/>
    <property type="match status" value="1"/>
</dbReference>
<dbReference type="PANTHER" id="PTHR11410:SF0">
    <property type="entry name" value="ATP SYNTHASE SUBUNIT A"/>
    <property type="match status" value="1"/>
</dbReference>
<keyword evidence="4" id="KW-0813">Transport</keyword>
<evidence type="ECO:0000256" key="4">
    <source>
        <dbReference type="ARBA" id="ARBA00022448"/>
    </source>
</evidence>
<dbReference type="VEuPathDB" id="FungiDB:C5L36_MT00130"/>
<dbReference type="Gene3D" id="1.20.210.10">
    <property type="entry name" value="Cytochrome c oxidase-like, subunit I domain"/>
    <property type="match status" value="1"/>
</dbReference>
<dbReference type="InterPro" id="IPR045083">
    <property type="entry name" value="ATP_synth_F0_asu_bact/mt"/>
</dbReference>
<protein>
    <recommendedName>
        <fullName evidence="3">ATP synthase subunit a</fullName>
    </recommendedName>
    <alternativeName>
        <fullName evidence="12">F-ATPase protein 6</fullName>
    </alternativeName>
</protein>
<evidence type="ECO:0000256" key="13">
    <source>
        <dbReference type="SAM" id="Phobius"/>
    </source>
</evidence>
<dbReference type="VEuPathDB" id="FungiDB:C5L36_MT00140"/>
<keyword evidence="6 13" id="KW-0812">Transmembrane</keyword>
<dbReference type="GO" id="GO:0046933">
    <property type="term" value="F:proton-transporting ATP synthase activity, rotational mechanism"/>
    <property type="evidence" value="ECO:0007669"/>
    <property type="project" value="EnsemblFungi"/>
</dbReference>
<dbReference type="InterPro" id="IPR023616">
    <property type="entry name" value="Cyt_c_oxase-like_su1_dom"/>
</dbReference>
<dbReference type="PROSITE" id="PS50855">
    <property type="entry name" value="COX1"/>
    <property type="match status" value="1"/>
</dbReference>
<dbReference type="PANTHER" id="PTHR11410">
    <property type="entry name" value="ATP SYNTHASE SUBUNIT A"/>
    <property type="match status" value="1"/>
</dbReference>
<keyword evidence="9" id="KW-0406">Ion transport</keyword>
<comment type="caution">
    <text evidence="15">The sequence shown here is derived from an EMBL/GenBank/DDBJ whole genome shotgun (WGS) entry which is preliminary data.</text>
</comment>
<keyword evidence="10 13" id="KW-0472">Membrane</keyword>
<reference evidence="16" key="1">
    <citation type="journal article" date="2014" name="Microb. Cell Fact.">
        <title>Exploiting Issatchenkia orientalis SD108 for succinic acid production.</title>
        <authorList>
            <person name="Xiao H."/>
            <person name="Shao Z."/>
            <person name="Jiang Y."/>
            <person name="Dole S."/>
            <person name="Zhao H."/>
        </authorList>
    </citation>
    <scope>NUCLEOTIDE SEQUENCE [LARGE SCALE GENOMIC DNA]</scope>
    <source>
        <strain evidence="16">SD108</strain>
    </source>
</reference>
<dbReference type="EMBL" id="JQFK01000057">
    <property type="protein sequence ID" value="KGK36696.1"/>
    <property type="molecule type" value="Genomic_DNA"/>
</dbReference>
<keyword evidence="7" id="KW-0375">Hydrogen ion transport</keyword>
<accession>A0A099NXS7</accession>
<name>A0A099NXS7_PICKU</name>
<evidence type="ECO:0000256" key="8">
    <source>
        <dbReference type="ARBA" id="ARBA00022989"/>
    </source>
</evidence>
<evidence type="ECO:0000256" key="6">
    <source>
        <dbReference type="ARBA" id="ARBA00022692"/>
    </source>
</evidence>
<dbReference type="InterPro" id="IPR036927">
    <property type="entry name" value="Cyt_c_oxase-like_su1_sf"/>
</dbReference>
<dbReference type="GO" id="GO:0004129">
    <property type="term" value="F:cytochrome-c oxidase activity"/>
    <property type="evidence" value="ECO:0007669"/>
    <property type="project" value="InterPro"/>
</dbReference>
<dbReference type="SUPFAM" id="SSF81442">
    <property type="entry name" value="Cytochrome c oxidase subunit I-like"/>
    <property type="match status" value="1"/>
</dbReference>
<dbReference type="Pfam" id="PF00119">
    <property type="entry name" value="ATP-synt_A"/>
    <property type="match status" value="1"/>
</dbReference>
<evidence type="ECO:0000256" key="2">
    <source>
        <dbReference type="ARBA" id="ARBA00006810"/>
    </source>
</evidence>
<dbReference type="InterPro" id="IPR023011">
    <property type="entry name" value="ATP_synth_F0_asu_AS"/>
</dbReference>
<evidence type="ECO:0000256" key="11">
    <source>
        <dbReference type="ARBA" id="ARBA00023310"/>
    </source>
</evidence>
<evidence type="ECO:0000313" key="15">
    <source>
        <dbReference type="EMBL" id="KGK36696.1"/>
    </source>
</evidence>
<dbReference type="GO" id="GO:0045259">
    <property type="term" value="C:proton-transporting ATP synthase complex"/>
    <property type="evidence" value="ECO:0007669"/>
    <property type="project" value="UniProtKB-KW"/>
</dbReference>
<proteinExistence type="inferred from homology"/>